<dbReference type="HOGENOM" id="CLU_999903_0_0_11"/>
<evidence type="ECO:0000313" key="3">
    <source>
        <dbReference type="Proteomes" id="UP000019754"/>
    </source>
</evidence>
<protein>
    <submittedName>
        <fullName evidence="2">Uncharacterized protein</fullName>
    </submittedName>
</protein>
<keyword evidence="3" id="KW-1185">Reference proteome</keyword>
<comment type="caution">
    <text evidence="2">The sequence shown here is derived from an EMBL/GenBank/DDBJ whole genome shotgun (WGS) entry which is preliminary data.</text>
</comment>
<dbReference type="RefSeq" id="WP_017823019.1">
    <property type="nucleotide sequence ID" value="NZ_AORC01000006.1"/>
</dbReference>
<sequence length="278" mass="27913">MTTSHTSSRSAAAPGAATGRVISRLGGGALSAAAVGALLLGCTGGGGAGADDDGPSAAGEQQQEASSDWTGTVSAEQMPETDGVSYFVIENLYQQLDERGRMSADELEATEFIGSQGGTCEGEAVVNGSAATCTLVEHDEMAEPTGPELTVTVRVVPAGFGNPALLMFADADGPTDFTVPADAEIGFGKVATPIPAEVSGQQVADALVNSVNFAIKGDGQPVPGMEATCEMADGGITASCQVTGAPDGGNGTWEAIAQRGPTSDPHDGQWYLFTKVPA</sequence>
<reference evidence="2 3" key="1">
    <citation type="journal article" date="2013" name="Genome Announc.">
        <title>Draft genome sequence of an Actinobacterium, Brachybacterium muris strain UCD-AY4.</title>
        <authorList>
            <person name="Lo J.R."/>
            <person name="Lang J.M."/>
            <person name="Darling A.E."/>
            <person name="Eisen J.A."/>
            <person name="Coil D.A."/>
        </authorList>
    </citation>
    <scope>NUCLEOTIDE SEQUENCE [LARGE SCALE GENOMIC DNA]</scope>
    <source>
        <strain evidence="2 3">UCD-AY4</strain>
    </source>
</reference>
<name>A0A022L255_9MICO</name>
<organism evidence="2 3">
    <name type="scientific">Brachybacterium muris UCD-AY4</name>
    <dbReference type="NCBI Taxonomy" id="1249481"/>
    <lineage>
        <taxon>Bacteria</taxon>
        <taxon>Bacillati</taxon>
        <taxon>Actinomycetota</taxon>
        <taxon>Actinomycetes</taxon>
        <taxon>Micrococcales</taxon>
        <taxon>Dermabacteraceae</taxon>
        <taxon>Brachybacterium</taxon>
    </lineage>
</organism>
<dbReference type="Proteomes" id="UP000019754">
    <property type="component" value="Unassembled WGS sequence"/>
</dbReference>
<feature type="compositionally biased region" description="Polar residues" evidence="1">
    <location>
        <begin position="60"/>
        <end position="75"/>
    </location>
</feature>
<dbReference type="AlphaFoldDB" id="A0A022L255"/>
<accession>A0A022L255</accession>
<dbReference type="EMBL" id="AORC01000006">
    <property type="protein sequence ID" value="EYT50036.1"/>
    <property type="molecule type" value="Genomic_DNA"/>
</dbReference>
<proteinExistence type="predicted"/>
<gene>
    <name evidence="2" type="ORF">D641_0106580</name>
</gene>
<dbReference type="STRING" id="1249481.D641_0106580"/>
<evidence type="ECO:0000313" key="2">
    <source>
        <dbReference type="EMBL" id="EYT50036.1"/>
    </source>
</evidence>
<evidence type="ECO:0000256" key="1">
    <source>
        <dbReference type="SAM" id="MobiDB-lite"/>
    </source>
</evidence>
<feature type="region of interest" description="Disordered" evidence="1">
    <location>
        <begin position="48"/>
        <end position="76"/>
    </location>
</feature>